<sequence length="556" mass="58883">MPTDAAPSNLPPVLRPDAPPVRALDDLAARFAEEVRGETAGRKVSGVTLATADLRPGEVFVAIRGANRHGADFAAAAAEKGAVAIVTDAAGADIAAEAGIPIIVVGDPRGVLGELSAWVYGTGPGDDLPLLFGTTGTNGKTSVSHLLEGILTQIGVTAGLSSTAERHIAGQVIVSRLTTPEASEMHALLALMRERGVEAVAVEVSAQALSRRRVDGILFDVAGFTNLTHDHLDDYADMQEYFEAKLPLFRPDRAKRAVISLDSASGTEVVARCEVPYVTVGAPAIAADPVAAAAADWTVEIVAERQTGTEFTLASSVDGRSLTTIVPVIGRHMAANAGLAIVMMLEAGYAWDDIASALARDGAIEAYLPGRTERVSGDHGPAVYVDFGHSPDAFEKTLGAVRRVTPGKVVMLFGADGDRDATKRHDMGRTGVEGSDILVITDHHPRFEDPDSIRATLIEGARLARPDAEIHEYSPPERAIIEAVALVGEGDAILWAGPGHQDYRDIRGVRTPYSARELSRRALREAGWPVPEPHWPVPYPDDETPASDPLRPVYPE</sequence>
<proteinExistence type="inferred from homology"/>
<feature type="compositionally biased region" description="Pro residues" evidence="9">
    <location>
        <begin position="530"/>
        <end position="539"/>
    </location>
</feature>
<feature type="binding site" evidence="7">
    <location>
        <begin position="178"/>
        <end position="179"/>
    </location>
    <ligand>
        <name>UDP-N-acetyl-alpha-D-muramoyl-L-alanyl-D-glutamate</name>
        <dbReference type="ChEBI" id="CHEBI:83900"/>
    </ligand>
</feature>
<evidence type="ECO:0000256" key="1">
    <source>
        <dbReference type="ARBA" id="ARBA00005898"/>
    </source>
</evidence>
<reference evidence="14" key="1">
    <citation type="submission" date="2019-09" db="EMBL/GenBank/DDBJ databases">
        <title>Mumia zhuanghuii sp. nov. isolated from the intestinal contents of plateau pika (Ochotona curzoniae) in the Qinghai-Tibet plateau of China.</title>
        <authorList>
            <person name="Tian Z."/>
        </authorList>
    </citation>
    <scope>NUCLEOTIDE SEQUENCE [LARGE SCALE GENOMIC DNA]</scope>
    <source>
        <strain evidence="14">JCM 30598</strain>
    </source>
</reference>
<dbReference type="EC" id="6.3.2.-" evidence="7"/>
<keyword evidence="14" id="KW-1185">Reference proteome</keyword>
<comment type="function">
    <text evidence="7">Catalyzes the addition of an amino acid to the nucleotide precursor UDP-N-acetylmuramoyl-L-alanyl-D-glutamate (UMAG) in the biosynthesis of bacterial cell-wall peptidoglycan.</text>
</comment>
<keyword evidence="4 7" id="KW-0573">Peptidoglycan synthesis</keyword>
<dbReference type="Gene3D" id="3.90.190.20">
    <property type="entry name" value="Mur ligase, C-terminal domain"/>
    <property type="match status" value="1"/>
</dbReference>
<dbReference type="GO" id="GO:0000287">
    <property type="term" value="F:magnesium ion binding"/>
    <property type="evidence" value="ECO:0007669"/>
    <property type="project" value="UniProtKB-UniRule"/>
</dbReference>
<comment type="PTM">
    <text evidence="7">Carboxylation is probably crucial for Mg(2+) binding and, consequently, for the gamma-phosphate positioning of ATP.</text>
</comment>
<comment type="caution">
    <text evidence="13">The sequence shown here is derived from an EMBL/GenBank/DDBJ whole genome shotgun (WGS) entry which is preliminary data.</text>
</comment>
<feature type="region of interest" description="Disordered" evidence="9">
    <location>
        <begin position="528"/>
        <end position="556"/>
    </location>
</feature>
<feature type="binding site" evidence="7">
    <location>
        <position position="205"/>
    </location>
    <ligand>
        <name>UDP-N-acetyl-alpha-D-muramoyl-L-alanyl-D-glutamate</name>
        <dbReference type="ChEBI" id="CHEBI:83900"/>
    </ligand>
</feature>
<dbReference type="InterPro" id="IPR036615">
    <property type="entry name" value="Mur_ligase_C_dom_sf"/>
</dbReference>
<evidence type="ECO:0000256" key="7">
    <source>
        <dbReference type="HAMAP-Rule" id="MF_00208"/>
    </source>
</evidence>
<feature type="domain" description="Mur ligase N-terminal catalytic" evidence="10">
    <location>
        <begin position="44"/>
        <end position="117"/>
    </location>
</feature>
<organism evidence="13 14">
    <name type="scientific">Microbacterium rhizomatis</name>
    <dbReference type="NCBI Taxonomy" id="1631477"/>
    <lineage>
        <taxon>Bacteria</taxon>
        <taxon>Bacillati</taxon>
        <taxon>Actinomycetota</taxon>
        <taxon>Actinomycetes</taxon>
        <taxon>Micrococcales</taxon>
        <taxon>Microbacteriaceae</taxon>
        <taxon>Microbacterium</taxon>
    </lineage>
</organism>
<keyword evidence="3 7" id="KW-0133">Cell shape</keyword>
<comment type="cofactor">
    <cofactor evidence="7">
        <name>Mg(2+)</name>
        <dbReference type="ChEBI" id="CHEBI:18420"/>
    </cofactor>
</comment>
<keyword evidence="7" id="KW-0963">Cytoplasm</keyword>
<dbReference type="GO" id="GO:0005737">
    <property type="term" value="C:cytoplasm"/>
    <property type="evidence" value="ECO:0007669"/>
    <property type="project" value="UniProtKB-SubCell"/>
</dbReference>
<protein>
    <recommendedName>
        <fullName evidence="7">UDP-N-acetylmuramyl-tripeptide synthetase</fullName>
        <ecNumber evidence="7">6.3.2.-</ecNumber>
    </recommendedName>
    <alternativeName>
        <fullName evidence="7">UDP-MurNAc-tripeptide synthetase</fullName>
    </alternativeName>
</protein>
<dbReference type="Gene3D" id="3.40.1390.10">
    <property type="entry name" value="MurE/MurF, N-terminal domain"/>
    <property type="match status" value="1"/>
</dbReference>
<evidence type="ECO:0000259" key="12">
    <source>
        <dbReference type="Pfam" id="PF08245"/>
    </source>
</evidence>
<evidence type="ECO:0000259" key="10">
    <source>
        <dbReference type="Pfam" id="PF01225"/>
    </source>
</evidence>
<gene>
    <name evidence="7" type="primary">murE</name>
    <name evidence="13" type="ORF">F6B43_05690</name>
</gene>
<evidence type="ECO:0000313" key="14">
    <source>
        <dbReference type="Proteomes" id="UP000325827"/>
    </source>
</evidence>
<dbReference type="Gene3D" id="3.40.1190.10">
    <property type="entry name" value="Mur-like, catalytic domain"/>
    <property type="match status" value="1"/>
</dbReference>
<dbReference type="GO" id="GO:0071555">
    <property type="term" value="P:cell wall organization"/>
    <property type="evidence" value="ECO:0007669"/>
    <property type="project" value="UniProtKB-KW"/>
</dbReference>
<evidence type="ECO:0000313" key="13">
    <source>
        <dbReference type="EMBL" id="KAA9111100.1"/>
    </source>
</evidence>
<feature type="domain" description="Mur ligase C-terminal" evidence="11">
    <location>
        <begin position="370"/>
        <end position="498"/>
    </location>
</feature>
<dbReference type="SUPFAM" id="SSF53244">
    <property type="entry name" value="MurD-like peptide ligases, peptide-binding domain"/>
    <property type="match status" value="1"/>
</dbReference>
<name>A0A5J5J4Z5_9MICO</name>
<keyword evidence="7 13" id="KW-0436">Ligase</keyword>
<evidence type="ECO:0000256" key="8">
    <source>
        <dbReference type="RuleBase" id="RU004135"/>
    </source>
</evidence>
<keyword evidence="7" id="KW-0067">ATP-binding</keyword>
<accession>A0A5J5J4Z5</accession>
<dbReference type="InterPro" id="IPR005761">
    <property type="entry name" value="UDP-N-AcMur-Glu-dNH2Pim_ligase"/>
</dbReference>
<keyword evidence="7" id="KW-0547">Nucleotide-binding</keyword>
<feature type="modified residue" description="N6-carboxylysine" evidence="7">
    <location>
        <position position="245"/>
    </location>
</feature>
<dbReference type="InterPro" id="IPR000713">
    <property type="entry name" value="Mur_ligase_N"/>
</dbReference>
<comment type="pathway">
    <text evidence="7 8">Cell wall biogenesis; peptidoglycan biosynthesis.</text>
</comment>
<dbReference type="Pfam" id="PF02875">
    <property type="entry name" value="Mur_ligase_C"/>
    <property type="match status" value="1"/>
</dbReference>
<feature type="domain" description="Mur ligase central" evidence="12">
    <location>
        <begin position="135"/>
        <end position="343"/>
    </location>
</feature>
<dbReference type="GO" id="GO:0008360">
    <property type="term" value="P:regulation of cell shape"/>
    <property type="evidence" value="ECO:0007669"/>
    <property type="project" value="UniProtKB-KW"/>
</dbReference>
<dbReference type="InterPro" id="IPR013221">
    <property type="entry name" value="Mur_ligase_cen"/>
</dbReference>
<dbReference type="UniPathway" id="UPA00219"/>
<comment type="subcellular location">
    <subcellularLocation>
        <location evidence="7 8">Cytoplasm</location>
    </subcellularLocation>
</comment>
<feature type="binding site" evidence="7">
    <location>
        <position position="213"/>
    </location>
    <ligand>
        <name>UDP-N-acetyl-alpha-D-muramoyl-L-alanyl-D-glutamate</name>
        <dbReference type="ChEBI" id="CHEBI:83900"/>
    </ligand>
</feature>
<dbReference type="InterPro" id="IPR004101">
    <property type="entry name" value="Mur_ligase_C"/>
</dbReference>
<keyword evidence="6 7" id="KW-0961">Cell wall biogenesis/degradation</keyword>
<dbReference type="PANTHER" id="PTHR23135:SF4">
    <property type="entry name" value="UDP-N-ACETYLMURAMOYL-L-ALANYL-D-GLUTAMATE--2,6-DIAMINOPIMELATE LIGASE MURE HOMOLOG, CHLOROPLASTIC"/>
    <property type="match status" value="1"/>
</dbReference>
<dbReference type="HAMAP" id="MF_00208">
    <property type="entry name" value="MurE"/>
    <property type="match status" value="1"/>
</dbReference>
<dbReference type="SUPFAM" id="SSF63418">
    <property type="entry name" value="MurE/MurF N-terminal domain"/>
    <property type="match status" value="1"/>
</dbReference>
<dbReference type="Pfam" id="PF01225">
    <property type="entry name" value="Mur_ligase"/>
    <property type="match status" value="1"/>
</dbReference>
<evidence type="ECO:0000256" key="9">
    <source>
        <dbReference type="SAM" id="MobiDB-lite"/>
    </source>
</evidence>
<evidence type="ECO:0000259" key="11">
    <source>
        <dbReference type="Pfam" id="PF02875"/>
    </source>
</evidence>
<dbReference type="AlphaFoldDB" id="A0A5J5J4Z5"/>
<dbReference type="GO" id="GO:0051301">
    <property type="term" value="P:cell division"/>
    <property type="evidence" value="ECO:0007669"/>
    <property type="project" value="UniProtKB-KW"/>
</dbReference>
<dbReference type="SUPFAM" id="SSF53623">
    <property type="entry name" value="MurD-like peptide ligases, catalytic domain"/>
    <property type="match status" value="1"/>
</dbReference>
<dbReference type="GO" id="GO:0005524">
    <property type="term" value="F:ATP binding"/>
    <property type="evidence" value="ECO:0007669"/>
    <property type="project" value="UniProtKB-UniRule"/>
</dbReference>
<dbReference type="InterPro" id="IPR035911">
    <property type="entry name" value="MurE/MurF_N"/>
</dbReference>
<dbReference type="RefSeq" id="WP_150447871.1">
    <property type="nucleotide sequence ID" value="NZ_VYSA01000001.1"/>
</dbReference>
<comment type="similarity">
    <text evidence="1 7">Belongs to the MurCDEF family. MurE subfamily.</text>
</comment>
<evidence type="ECO:0000256" key="2">
    <source>
        <dbReference type="ARBA" id="ARBA00022618"/>
    </source>
</evidence>
<evidence type="ECO:0000256" key="4">
    <source>
        <dbReference type="ARBA" id="ARBA00022984"/>
    </source>
</evidence>
<comment type="caution">
    <text evidence="7">Lacks conserved residue(s) required for the propagation of feature annotation.</text>
</comment>
<dbReference type="Proteomes" id="UP000325827">
    <property type="component" value="Unassembled WGS sequence"/>
</dbReference>
<dbReference type="GO" id="GO:0016881">
    <property type="term" value="F:acid-amino acid ligase activity"/>
    <property type="evidence" value="ECO:0007669"/>
    <property type="project" value="UniProtKB-UniRule"/>
</dbReference>
<feature type="binding site" evidence="7">
    <location>
        <position position="49"/>
    </location>
    <ligand>
        <name>UDP-N-acetyl-alpha-D-muramoyl-L-alanyl-D-glutamate</name>
        <dbReference type="ChEBI" id="CHEBI:83900"/>
    </ligand>
</feature>
<dbReference type="InterPro" id="IPR036565">
    <property type="entry name" value="Mur-like_cat_sf"/>
</dbReference>
<feature type="binding site" evidence="7">
    <location>
        <begin position="136"/>
        <end position="142"/>
    </location>
    <ligand>
        <name>ATP</name>
        <dbReference type="ChEBI" id="CHEBI:30616"/>
    </ligand>
</feature>
<dbReference type="GO" id="GO:0009252">
    <property type="term" value="P:peptidoglycan biosynthetic process"/>
    <property type="evidence" value="ECO:0007669"/>
    <property type="project" value="UniProtKB-UniRule"/>
</dbReference>
<evidence type="ECO:0000256" key="3">
    <source>
        <dbReference type="ARBA" id="ARBA00022960"/>
    </source>
</evidence>
<dbReference type="EMBL" id="VYSA01000001">
    <property type="protein sequence ID" value="KAA9111100.1"/>
    <property type="molecule type" value="Genomic_DNA"/>
</dbReference>
<evidence type="ECO:0000256" key="6">
    <source>
        <dbReference type="ARBA" id="ARBA00023316"/>
    </source>
</evidence>
<feature type="binding site" evidence="7">
    <location>
        <position position="51"/>
    </location>
    <ligand>
        <name>UDP-N-acetyl-alpha-D-muramoyl-L-alanyl-D-glutamate</name>
        <dbReference type="ChEBI" id="CHEBI:83900"/>
    </ligand>
</feature>
<dbReference type="OrthoDB" id="9800958at2"/>
<keyword evidence="5 7" id="KW-0131">Cell cycle</keyword>
<evidence type="ECO:0000256" key="5">
    <source>
        <dbReference type="ARBA" id="ARBA00023306"/>
    </source>
</evidence>
<dbReference type="NCBIfam" id="TIGR01085">
    <property type="entry name" value="murE"/>
    <property type="match status" value="1"/>
</dbReference>
<keyword evidence="7" id="KW-0460">Magnesium</keyword>
<dbReference type="PANTHER" id="PTHR23135">
    <property type="entry name" value="MUR LIGASE FAMILY MEMBER"/>
    <property type="match status" value="1"/>
</dbReference>
<keyword evidence="2 7" id="KW-0132">Cell division</keyword>
<dbReference type="Pfam" id="PF08245">
    <property type="entry name" value="Mur_ligase_M"/>
    <property type="match status" value="1"/>
</dbReference>